<evidence type="ECO:0000313" key="1">
    <source>
        <dbReference type="EMBL" id="TFY62579.1"/>
    </source>
</evidence>
<evidence type="ECO:0000313" key="2">
    <source>
        <dbReference type="Proteomes" id="UP000298327"/>
    </source>
</evidence>
<keyword evidence="2" id="KW-1185">Reference proteome</keyword>
<sequence>MEWDSELEAALQDFDYFMASPRERELIAARRQIDTEIDGTRNVLSQLLVKRNEQSLINTLLPPEILGIIFVHAATDGKLSVSRPSRWLHITQVCVRWREIAQKLTPRLWSIVWAADTHPSLLHDMLARSGETPLQLIASSNPGVRSHDRCLANMALLMQQRERIRVVTVMGASVVPTVSFLNNHCQSGLTLNGVENLRLFYPAVPPNLAHTQPRPLILLGMSPYFIHLQNLSIIPHPALFRNLKAFHSREGLHWTLSQLTSALINMPQLEILGLSHPFRSPITSPDVYNDPSDRHVPLPQLRLLKFFGSDADSSVFFSRVGLPLHTKITVDVPTIVGLPLSPWIGRHIATLSVDFCPGRAFGLVMQYDTNLSAPNTMPGTGPMSSVRLSKYVQLQVRKSYSEMIGDVVGCFAACSFTGVQELSITLRSEPDTGHPGVRQLCQAVRTYFPSLQRLRVIGATSGQILDLVRTNEQEDKIPFPHLNTLVVTSPGLQKQEPKHKGTGTLNYFVKDLADCFYSRWTQHQAAALENLVINGERIDPAVLEFYAAYTCGTVNVNGDLGVPDVGHDMNALQTFLSLANQNL</sequence>
<name>A0A4Y9YNK4_9AGAM</name>
<organism evidence="1 2">
    <name type="scientific">Dentipellis fragilis</name>
    <dbReference type="NCBI Taxonomy" id="205917"/>
    <lineage>
        <taxon>Eukaryota</taxon>
        <taxon>Fungi</taxon>
        <taxon>Dikarya</taxon>
        <taxon>Basidiomycota</taxon>
        <taxon>Agaricomycotina</taxon>
        <taxon>Agaricomycetes</taxon>
        <taxon>Russulales</taxon>
        <taxon>Hericiaceae</taxon>
        <taxon>Dentipellis</taxon>
    </lineage>
</organism>
<gene>
    <name evidence="1" type="ORF">EVG20_g6656</name>
</gene>
<dbReference type="Gene3D" id="1.20.1280.50">
    <property type="match status" value="1"/>
</dbReference>
<dbReference type="EMBL" id="SEOQ01000456">
    <property type="protein sequence ID" value="TFY62579.1"/>
    <property type="molecule type" value="Genomic_DNA"/>
</dbReference>
<proteinExistence type="predicted"/>
<dbReference type="Proteomes" id="UP000298327">
    <property type="component" value="Unassembled WGS sequence"/>
</dbReference>
<protein>
    <submittedName>
        <fullName evidence="1">Uncharacterized protein</fullName>
    </submittedName>
</protein>
<dbReference type="OrthoDB" id="3217549at2759"/>
<comment type="caution">
    <text evidence="1">The sequence shown here is derived from an EMBL/GenBank/DDBJ whole genome shotgun (WGS) entry which is preliminary data.</text>
</comment>
<dbReference type="STRING" id="205917.A0A4Y9YNK4"/>
<accession>A0A4Y9YNK4</accession>
<reference evidence="1 2" key="1">
    <citation type="submission" date="2019-02" db="EMBL/GenBank/DDBJ databases">
        <title>Genome sequencing of the rare red list fungi Dentipellis fragilis.</title>
        <authorList>
            <person name="Buettner E."/>
            <person name="Kellner H."/>
        </authorList>
    </citation>
    <scope>NUCLEOTIDE SEQUENCE [LARGE SCALE GENOMIC DNA]</scope>
    <source>
        <strain evidence="1 2">DSM 105465</strain>
    </source>
</reference>
<dbReference type="AlphaFoldDB" id="A0A4Y9YNK4"/>